<gene>
    <name evidence="5" type="ORF">A3A39_00115</name>
</gene>
<feature type="transmembrane region" description="Helical" evidence="4">
    <location>
        <begin position="222"/>
        <end position="239"/>
    </location>
</feature>
<dbReference type="PROSITE" id="PS50005">
    <property type="entry name" value="TPR"/>
    <property type="match status" value="2"/>
</dbReference>
<dbReference type="Pfam" id="PF14559">
    <property type="entry name" value="TPR_19"/>
    <property type="match status" value="1"/>
</dbReference>
<sequence>MQNLARSETIARWSVYLLFLLVPFFFVPVPWVSVAQSKALLAILLVTVGLLAWVAASLNSSEFRFPKSPLLIAAALVPLAYLISALATGVSWESFTGDGRGQDTVVGFVLLYVAFLISAEVLGGSRSIPALRLLIIGSLAVIAVQITHLVVPSFTFGGALTLPATSIVGSWHDLGIFLAFMVFMSLALIRTSILQGYWNLLAFIVALASLGLLVVINFGDVWLGLSGLSLFSAFFLYRSQQSGGPRNVRGIVLWLLCAAVSLGMYFGGNVVQARLPAPLQVVQIEVRPSWQGTFAIGQQIFAEPTRIFFGSGPNSFLREWGIHKPLSVNETQFWNTDFYYGVGFIPTSFVTTGILGLIAWGAVCVALLWSLYRLLRDPSAGAVRTTLMGGALFLTLFHALYVPGSALSLLTFLIFGALVSEELSGGAIREWVVSLSWETWKRRIFAGALALGGLVVFAGSVQAVRALVSDALVNRAVVEYNTSQDLARASRAISWAVGVLPHNDRAHRAGVELGLLKLAQLSRAGDASESAQTQLQTTLTSTIEHGLAAVSIESRNYQNWLTLARLYGELAGVGVKDAEASARNAYAQARENNPMSPLPYLGEAQLDLGKGDDSAAKANLETALTLKQNLAAAHFLLSQIYARAGDLAKARERGASVIQISPQDSLGWYNLGTIFYAEKNYQDAASSFEQAVAIQNNYANAIFLLGLSYYRLERRDDALRALKAVAAFNLEDATLTDLIGKIERGADLGPAFR</sequence>
<accession>A0A1F6F4D1</accession>
<feature type="transmembrane region" description="Helical" evidence="4">
    <location>
        <begin position="130"/>
        <end position="151"/>
    </location>
</feature>
<feature type="transmembrane region" description="Helical" evidence="4">
    <location>
        <begin position="338"/>
        <end position="369"/>
    </location>
</feature>
<organism evidence="5 6">
    <name type="scientific">Candidatus Kaiserbacteria bacterium RIFCSPLOWO2_01_FULL_54_13</name>
    <dbReference type="NCBI Taxonomy" id="1798512"/>
    <lineage>
        <taxon>Bacteria</taxon>
        <taxon>Candidatus Kaiseribacteriota</taxon>
    </lineage>
</organism>
<dbReference type="Pfam" id="PF13432">
    <property type="entry name" value="TPR_16"/>
    <property type="match status" value="1"/>
</dbReference>
<comment type="caution">
    <text evidence="5">The sequence shown here is derived from an EMBL/GenBank/DDBJ whole genome shotgun (WGS) entry which is preliminary data.</text>
</comment>
<protein>
    <submittedName>
        <fullName evidence="5">Uncharacterized protein</fullName>
    </submittedName>
</protein>
<reference evidence="5 6" key="1">
    <citation type="journal article" date="2016" name="Nat. Commun.">
        <title>Thousands of microbial genomes shed light on interconnected biogeochemical processes in an aquifer system.</title>
        <authorList>
            <person name="Anantharaman K."/>
            <person name="Brown C.T."/>
            <person name="Hug L.A."/>
            <person name="Sharon I."/>
            <person name="Castelle C.J."/>
            <person name="Probst A.J."/>
            <person name="Thomas B.C."/>
            <person name="Singh A."/>
            <person name="Wilkins M.J."/>
            <person name="Karaoz U."/>
            <person name="Brodie E.L."/>
            <person name="Williams K.H."/>
            <person name="Hubbard S.S."/>
            <person name="Banfield J.F."/>
        </authorList>
    </citation>
    <scope>NUCLEOTIDE SEQUENCE [LARGE SCALE GENOMIC DNA]</scope>
</reference>
<evidence type="ECO:0000313" key="5">
    <source>
        <dbReference type="EMBL" id="OGG80716.1"/>
    </source>
</evidence>
<dbReference type="Gene3D" id="1.25.40.10">
    <property type="entry name" value="Tetratricopeptide repeat domain"/>
    <property type="match status" value="1"/>
</dbReference>
<evidence type="ECO:0000256" key="4">
    <source>
        <dbReference type="SAM" id="Phobius"/>
    </source>
</evidence>
<feature type="transmembrane region" description="Helical" evidence="4">
    <location>
        <begin position="39"/>
        <end position="58"/>
    </location>
</feature>
<keyword evidence="4" id="KW-1133">Transmembrane helix</keyword>
<proteinExistence type="predicted"/>
<dbReference type="AlphaFoldDB" id="A0A1F6F4D1"/>
<dbReference type="STRING" id="1798512.A3A39_00115"/>
<evidence type="ECO:0000256" key="1">
    <source>
        <dbReference type="ARBA" id="ARBA00022737"/>
    </source>
</evidence>
<dbReference type="InterPro" id="IPR011990">
    <property type="entry name" value="TPR-like_helical_dom_sf"/>
</dbReference>
<feature type="transmembrane region" description="Helical" evidence="4">
    <location>
        <begin position="196"/>
        <end position="216"/>
    </location>
</feature>
<feature type="transmembrane region" description="Helical" evidence="4">
    <location>
        <begin position="251"/>
        <end position="268"/>
    </location>
</feature>
<dbReference type="PANTHER" id="PTHR44943">
    <property type="entry name" value="CELLULOSE SYNTHASE OPERON PROTEIN C"/>
    <property type="match status" value="1"/>
</dbReference>
<dbReference type="InterPro" id="IPR051685">
    <property type="entry name" value="Ycf3/AcsC/BcsC/TPR_MFPF"/>
</dbReference>
<dbReference type="EMBL" id="MFLZ01000001">
    <property type="protein sequence ID" value="OGG80716.1"/>
    <property type="molecule type" value="Genomic_DNA"/>
</dbReference>
<feature type="transmembrane region" description="Helical" evidence="4">
    <location>
        <begin position="104"/>
        <end position="123"/>
    </location>
</feature>
<keyword evidence="2 3" id="KW-0802">TPR repeat</keyword>
<feature type="repeat" description="TPR" evidence="3">
    <location>
        <begin position="665"/>
        <end position="698"/>
    </location>
</feature>
<dbReference type="InterPro" id="IPR019734">
    <property type="entry name" value="TPR_rpt"/>
</dbReference>
<dbReference type="Proteomes" id="UP000177372">
    <property type="component" value="Unassembled WGS sequence"/>
</dbReference>
<keyword evidence="4" id="KW-0472">Membrane</keyword>
<dbReference type="SUPFAM" id="SSF48452">
    <property type="entry name" value="TPR-like"/>
    <property type="match status" value="1"/>
</dbReference>
<feature type="repeat" description="TPR" evidence="3">
    <location>
        <begin position="631"/>
        <end position="664"/>
    </location>
</feature>
<dbReference type="SMART" id="SM00028">
    <property type="entry name" value="TPR"/>
    <property type="match status" value="4"/>
</dbReference>
<feature type="transmembrane region" description="Helical" evidence="4">
    <location>
        <begin position="70"/>
        <end position="92"/>
    </location>
</feature>
<keyword evidence="4" id="KW-0812">Transmembrane</keyword>
<name>A0A1F6F4D1_9BACT</name>
<dbReference type="PANTHER" id="PTHR44943:SF8">
    <property type="entry name" value="TPR REPEAT-CONTAINING PROTEIN MJ0263"/>
    <property type="match status" value="1"/>
</dbReference>
<keyword evidence="1" id="KW-0677">Repeat</keyword>
<feature type="transmembrane region" description="Helical" evidence="4">
    <location>
        <begin position="12"/>
        <end position="33"/>
    </location>
</feature>
<evidence type="ECO:0000313" key="6">
    <source>
        <dbReference type="Proteomes" id="UP000177372"/>
    </source>
</evidence>
<feature type="transmembrane region" description="Helical" evidence="4">
    <location>
        <begin position="171"/>
        <end position="189"/>
    </location>
</feature>
<evidence type="ECO:0000256" key="3">
    <source>
        <dbReference type="PROSITE-ProRule" id="PRU00339"/>
    </source>
</evidence>
<evidence type="ECO:0000256" key="2">
    <source>
        <dbReference type="ARBA" id="ARBA00022803"/>
    </source>
</evidence>